<comment type="similarity">
    <text evidence="2 10">Belongs to the GSP K family.</text>
</comment>
<dbReference type="NCBIfam" id="NF037980">
    <property type="entry name" value="T2SS_GspK"/>
    <property type="match status" value="1"/>
</dbReference>
<keyword evidence="4 10" id="KW-1003">Cell membrane</keyword>
<evidence type="ECO:0000256" key="4">
    <source>
        <dbReference type="ARBA" id="ARBA00022475"/>
    </source>
</evidence>
<evidence type="ECO:0000313" key="14">
    <source>
        <dbReference type="Proteomes" id="UP000256310"/>
    </source>
</evidence>
<gene>
    <name evidence="13" type="ORF">DFR46_0807</name>
</gene>
<dbReference type="RefSeq" id="WP_245953663.1">
    <property type="nucleotide sequence ID" value="NZ_QRDP01000004.1"/>
</dbReference>
<keyword evidence="3 10" id="KW-0813">Transport</keyword>
<dbReference type="PIRSF" id="PIRSF002786">
    <property type="entry name" value="XcpX"/>
    <property type="match status" value="1"/>
</dbReference>
<proteinExistence type="inferred from homology"/>
<keyword evidence="7" id="KW-0653">Protein transport</keyword>
<evidence type="ECO:0000256" key="1">
    <source>
        <dbReference type="ARBA" id="ARBA00004533"/>
    </source>
</evidence>
<evidence type="ECO:0000256" key="10">
    <source>
        <dbReference type="PIRNR" id="PIRNR002786"/>
    </source>
</evidence>
<accession>A0A3D9FD98</accession>
<dbReference type="InterPro" id="IPR005628">
    <property type="entry name" value="GspK"/>
</dbReference>
<dbReference type="InterPro" id="IPR045584">
    <property type="entry name" value="Pilin-like"/>
</dbReference>
<dbReference type="Pfam" id="PF21687">
    <property type="entry name" value="T2SSK_1st"/>
    <property type="match status" value="1"/>
</dbReference>
<keyword evidence="9 10" id="KW-0472">Membrane</keyword>
<organism evidence="13 14">
    <name type="scientific">Parasphingopyxis lamellibrachiae</name>
    <dbReference type="NCBI Taxonomy" id="680125"/>
    <lineage>
        <taxon>Bacteria</taxon>
        <taxon>Pseudomonadati</taxon>
        <taxon>Pseudomonadota</taxon>
        <taxon>Alphaproteobacteria</taxon>
        <taxon>Sphingomonadales</taxon>
        <taxon>Sphingomonadaceae</taxon>
        <taxon>Parasphingopyxis</taxon>
    </lineage>
</organism>
<dbReference type="PANTHER" id="PTHR38831:SF1">
    <property type="entry name" value="TYPE II SECRETION SYSTEM PROTEIN K-RELATED"/>
    <property type="match status" value="1"/>
</dbReference>
<dbReference type="EMBL" id="QRDP01000004">
    <property type="protein sequence ID" value="RED15800.1"/>
    <property type="molecule type" value="Genomic_DNA"/>
</dbReference>
<evidence type="ECO:0000259" key="11">
    <source>
        <dbReference type="Pfam" id="PF03934"/>
    </source>
</evidence>
<keyword evidence="6" id="KW-0812">Transmembrane</keyword>
<dbReference type="AlphaFoldDB" id="A0A3D9FD98"/>
<dbReference type="SUPFAM" id="SSF54523">
    <property type="entry name" value="Pili subunits"/>
    <property type="match status" value="1"/>
</dbReference>
<evidence type="ECO:0000256" key="3">
    <source>
        <dbReference type="ARBA" id="ARBA00022448"/>
    </source>
</evidence>
<dbReference type="Gene3D" id="1.10.40.60">
    <property type="entry name" value="EpsJ-like"/>
    <property type="match status" value="2"/>
</dbReference>
<dbReference type="GO" id="GO:0005886">
    <property type="term" value="C:plasma membrane"/>
    <property type="evidence" value="ECO:0007669"/>
    <property type="project" value="UniProtKB-SubCell"/>
</dbReference>
<evidence type="ECO:0000256" key="9">
    <source>
        <dbReference type="ARBA" id="ARBA00023136"/>
    </source>
</evidence>
<keyword evidence="14" id="KW-1185">Reference proteome</keyword>
<dbReference type="InterPro" id="IPR049179">
    <property type="entry name" value="T2SSK_SAM-like_2nd"/>
</dbReference>
<feature type="domain" description="T2SS protein K first SAM-like" evidence="12">
    <location>
        <begin position="106"/>
        <end position="216"/>
    </location>
</feature>
<sequence>MRPGKPSEEGAALLAVLLLVAIMAALAAASLERLQRATRLAGNIAALDQSRAFATGAESLAVLRVNDLLARDRGKTTLAGDWLGRETALPLPDGGVALARLWDGSNCFNLNSVARGDDPAALTTDQVGVIQFSALMTALRIPRGDAERIAWSLADWIDADSVPARQGHEDRSYGQSDTAYRTGNTMLAEVSELRAVAGVTPAYYERMRPWLCALPTTELSPINVNTLLPEQAPLIAMLLPNRLDANGASQVIAARPEGGWNSIADFWSQPVLANQEPMSEVIGQPQIRTRYFRLALDVRLGEVAMQQSALIDASVAPARIVSRRWGRDE</sequence>
<keyword evidence="8" id="KW-1133">Transmembrane helix</keyword>
<evidence type="ECO:0000256" key="8">
    <source>
        <dbReference type="ARBA" id="ARBA00022989"/>
    </source>
</evidence>
<evidence type="ECO:0000256" key="7">
    <source>
        <dbReference type="ARBA" id="ARBA00022927"/>
    </source>
</evidence>
<dbReference type="GO" id="GO:0009306">
    <property type="term" value="P:protein secretion"/>
    <property type="evidence" value="ECO:0007669"/>
    <property type="project" value="InterPro"/>
</dbReference>
<dbReference type="Pfam" id="PF03934">
    <property type="entry name" value="T2SSK"/>
    <property type="match status" value="1"/>
</dbReference>
<evidence type="ECO:0000256" key="5">
    <source>
        <dbReference type="ARBA" id="ARBA00022519"/>
    </source>
</evidence>
<evidence type="ECO:0000259" key="12">
    <source>
        <dbReference type="Pfam" id="PF21687"/>
    </source>
</evidence>
<feature type="domain" description="T2SS protein K second SAM-like" evidence="11">
    <location>
        <begin position="222"/>
        <end position="274"/>
    </location>
</feature>
<name>A0A3D9FD98_9SPHN</name>
<dbReference type="PANTHER" id="PTHR38831">
    <property type="entry name" value="TYPE II SECRETION SYSTEM PROTEIN K"/>
    <property type="match status" value="1"/>
</dbReference>
<dbReference type="InterPro" id="IPR049031">
    <property type="entry name" value="T2SSK_SAM-like_1st"/>
</dbReference>
<dbReference type="SUPFAM" id="SSF158544">
    <property type="entry name" value="GspK insert domain-like"/>
    <property type="match status" value="2"/>
</dbReference>
<keyword evidence="5 10" id="KW-0997">Cell inner membrane</keyword>
<comment type="subcellular location">
    <subcellularLocation>
        <location evidence="1 10">Cell inner membrane</location>
    </subcellularLocation>
</comment>
<reference evidence="13 14" key="1">
    <citation type="submission" date="2018-07" db="EMBL/GenBank/DDBJ databases">
        <title>Genomic Encyclopedia of Type Strains, Phase IV (KMG-IV): sequencing the most valuable type-strain genomes for metagenomic binning, comparative biology and taxonomic classification.</title>
        <authorList>
            <person name="Goeker M."/>
        </authorList>
    </citation>
    <scope>NUCLEOTIDE SEQUENCE [LARGE SCALE GENOMIC DNA]</scope>
    <source>
        <strain evidence="13 14">DSM 26725</strain>
    </source>
</reference>
<protein>
    <recommendedName>
        <fullName evidence="10">Type II secretion system protein K</fullName>
    </recommendedName>
</protein>
<dbReference type="Gene3D" id="3.30.1300.30">
    <property type="entry name" value="GSPII I/J protein-like"/>
    <property type="match status" value="1"/>
</dbReference>
<dbReference type="InterPro" id="IPR038072">
    <property type="entry name" value="GspK_central_sf"/>
</dbReference>
<comment type="caution">
    <text evidence="13">The sequence shown here is derived from an EMBL/GenBank/DDBJ whole genome shotgun (WGS) entry which is preliminary data.</text>
</comment>
<evidence type="ECO:0000313" key="13">
    <source>
        <dbReference type="EMBL" id="RED15800.1"/>
    </source>
</evidence>
<dbReference type="Proteomes" id="UP000256310">
    <property type="component" value="Unassembled WGS sequence"/>
</dbReference>
<evidence type="ECO:0000256" key="2">
    <source>
        <dbReference type="ARBA" id="ARBA00007246"/>
    </source>
</evidence>
<evidence type="ECO:0000256" key="6">
    <source>
        <dbReference type="ARBA" id="ARBA00022692"/>
    </source>
</evidence>